<proteinExistence type="predicted"/>
<feature type="domain" description="Glycosyltransferase 2-like" evidence="1">
    <location>
        <begin position="5"/>
        <end position="129"/>
    </location>
</feature>
<dbReference type="STRING" id="1227499.C493_04126"/>
<dbReference type="InterPro" id="IPR029044">
    <property type="entry name" value="Nucleotide-diphossugar_trans"/>
</dbReference>
<dbReference type="Gene3D" id="3.90.550.10">
    <property type="entry name" value="Spore Coat Polysaccharide Biosynthesis Protein SpsA, Chain A"/>
    <property type="match status" value="1"/>
</dbReference>
<keyword evidence="2" id="KW-0808">Transferase</keyword>
<dbReference type="PANTHER" id="PTHR22916">
    <property type="entry name" value="GLYCOSYLTRANSFERASE"/>
    <property type="match status" value="1"/>
</dbReference>
<dbReference type="Proteomes" id="UP000011602">
    <property type="component" value="Unassembled WGS sequence"/>
</dbReference>
<keyword evidence="3" id="KW-1185">Reference proteome</keyword>
<comment type="caution">
    <text evidence="2">The sequence shown here is derived from an EMBL/GenBank/DDBJ whole genome shotgun (WGS) entry which is preliminary data.</text>
</comment>
<dbReference type="InterPro" id="IPR001173">
    <property type="entry name" value="Glyco_trans_2-like"/>
</dbReference>
<dbReference type="SUPFAM" id="SSF53448">
    <property type="entry name" value="Nucleotide-diphospho-sugar transferases"/>
    <property type="match status" value="1"/>
</dbReference>
<evidence type="ECO:0000313" key="2">
    <source>
        <dbReference type="EMBL" id="ELY60632.1"/>
    </source>
</evidence>
<name>L9XGA3_9EURY</name>
<dbReference type="OrthoDB" id="46222at2157"/>
<sequence>MTLVSVLVPTYDRPEYIEGAVETALGQTHDEIEVVIVCDPPSDDTRRVLESYADDDRVRPLYNDERRGISGSRNRALEYARGEFVCILDDDDRWAPTKVEKQLAVMADNPACGVVYTGGVAKRGGRTVDTYTPSLRGDIYPEILAGFDCKPYSGHMYRAECFETVGGYDTEFDCGEDWDLTIRVAREYEYEYVDEPLVVRQYHDRNVSELAAVEQREQLHRDLDEATDVCGRIWSKYRDDITSNPGIERRFRHGRQINSAWTELDQNNRRRALRYGLQATRHDPSVASLALCCFAVVGPSVVDHIRTVRDTVVDSRSRVADAGELQTVE</sequence>
<dbReference type="RefSeq" id="WP_007258133.1">
    <property type="nucleotide sequence ID" value="NZ_AOHZ01000018.1"/>
</dbReference>
<evidence type="ECO:0000313" key="3">
    <source>
        <dbReference type="Proteomes" id="UP000011602"/>
    </source>
</evidence>
<organism evidence="2 3">
    <name type="scientific">Natronolimnohabitans innermongolicus JCM 12255</name>
    <dbReference type="NCBI Taxonomy" id="1227499"/>
    <lineage>
        <taxon>Archaea</taxon>
        <taxon>Methanobacteriati</taxon>
        <taxon>Methanobacteriota</taxon>
        <taxon>Stenosarchaea group</taxon>
        <taxon>Halobacteria</taxon>
        <taxon>Halobacteriales</taxon>
        <taxon>Natrialbaceae</taxon>
        <taxon>Natronolimnohabitans</taxon>
    </lineage>
</organism>
<dbReference type="eggNOG" id="arCOG01385">
    <property type="taxonomic scope" value="Archaea"/>
</dbReference>
<dbReference type="AlphaFoldDB" id="L9XGA3"/>
<protein>
    <submittedName>
        <fullName evidence="2">Glycosyltransferase, family 2</fullName>
    </submittedName>
</protein>
<dbReference type="GO" id="GO:0016758">
    <property type="term" value="F:hexosyltransferase activity"/>
    <property type="evidence" value="ECO:0007669"/>
    <property type="project" value="UniProtKB-ARBA"/>
</dbReference>
<reference evidence="2 3" key="1">
    <citation type="journal article" date="2014" name="PLoS Genet.">
        <title>Phylogenetically driven sequencing of extremely halophilic archaea reveals strategies for static and dynamic osmo-response.</title>
        <authorList>
            <person name="Becker E.A."/>
            <person name="Seitzer P.M."/>
            <person name="Tritt A."/>
            <person name="Larsen D."/>
            <person name="Krusor M."/>
            <person name="Yao A.I."/>
            <person name="Wu D."/>
            <person name="Madern D."/>
            <person name="Eisen J.A."/>
            <person name="Darling A.E."/>
            <person name="Facciotti M.T."/>
        </authorList>
    </citation>
    <scope>NUCLEOTIDE SEQUENCE [LARGE SCALE GENOMIC DNA]</scope>
    <source>
        <strain evidence="2 3">JCM 12255</strain>
    </source>
</reference>
<dbReference type="CDD" id="cd00761">
    <property type="entry name" value="Glyco_tranf_GTA_type"/>
    <property type="match status" value="1"/>
</dbReference>
<evidence type="ECO:0000259" key="1">
    <source>
        <dbReference type="Pfam" id="PF00535"/>
    </source>
</evidence>
<dbReference type="PATRIC" id="fig|1227499.3.peg.846"/>
<dbReference type="Pfam" id="PF00535">
    <property type="entry name" value="Glycos_transf_2"/>
    <property type="match status" value="1"/>
</dbReference>
<accession>L9XGA3</accession>
<dbReference type="EMBL" id="AOHZ01000018">
    <property type="protein sequence ID" value="ELY60632.1"/>
    <property type="molecule type" value="Genomic_DNA"/>
</dbReference>
<gene>
    <name evidence="2" type="ORF">C493_04126</name>
</gene>
<dbReference type="PANTHER" id="PTHR22916:SF3">
    <property type="entry name" value="UDP-GLCNAC:BETAGAL BETA-1,3-N-ACETYLGLUCOSAMINYLTRANSFERASE-LIKE PROTEIN 1"/>
    <property type="match status" value="1"/>
</dbReference>